<name>A0A0A8H1W7_9BACT</name>
<dbReference type="EMBL" id="CP007770">
    <property type="protein sequence ID" value="AJC88133.1"/>
    <property type="molecule type" value="Genomic_DNA"/>
</dbReference>
<organism evidence="3 4">
    <name type="scientific">Campylobacter insulaenigrae NCTC 12927</name>
    <dbReference type="NCBI Taxonomy" id="1031564"/>
    <lineage>
        <taxon>Bacteria</taxon>
        <taxon>Pseudomonadati</taxon>
        <taxon>Campylobacterota</taxon>
        <taxon>Epsilonproteobacteria</taxon>
        <taxon>Campylobacterales</taxon>
        <taxon>Campylobacteraceae</taxon>
        <taxon>Campylobacter</taxon>
    </lineage>
</organism>
<reference evidence="3 4" key="1">
    <citation type="journal article" date="2014" name="Genome Biol. Evol.">
        <title>Comparative Genomics of the Campylobacter lari Group.</title>
        <authorList>
            <person name="Miller W.G."/>
            <person name="Yee E."/>
            <person name="Chapman M.H."/>
            <person name="Smith T.P."/>
            <person name="Bono J.L."/>
            <person name="Huynh S."/>
            <person name="Parker C.T."/>
            <person name="Vandamme P."/>
            <person name="Luong K."/>
            <person name="Korlach J."/>
        </authorList>
    </citation>
    <scope>NUCLEOTIDE SEQUENCE [LARGE SCALE GENOMIC DNA]</scope>
    <source>
        <strain evidence="3 4">NCTC 12927</strain>
    </source>
</reference>
<feature type="signal peptide" evidence="1">
    <location>
        <begin position="1"/>
        <end position="19"/>
    </location>
</feature>
<proteinExistence type="predicted"/>
<dbReference type="InterPro" id="IPR050553">
    <property type="entry name" value="Thioredoxin_ResA/DsbE_sf"/>
</dbReference>
<evidence type="ECO:0000313" key="4">
    <source>
        <dbReference type="Proteomes" id="UP000031163"/>
    </source>
</evidence>
<accession>A0A0A8H1W7</accession>
<dbReference type="KEGG" id="cis:CINS_1173"/>
<dbReference type="Pfam" id="PF13905">
    <property type="entry name" value="Thioredoxin_8"/>
    <property type="match status" value="1"/>
</dbReference>
<dbReference type="InterPro" id="IPR036249">
    <property type="entry name" value="Thioredoxin-like_sf"/>
</dbReference>
<evidence type="ECO:0000313" key="3">
    <source>
        <dbReference type="EMBL" id="AJC88133.1"/>
    </source>
</evidence>
<keyword evidence="1" id="KW-0732">Signal</keyword>
<dbReference type="RefSeq" id="WP_039650656.1">
    <property type="nucleotide sequence ID" value="NZ_CP007770.1"/>
</dbReference>
<dbReference type="InterPro" id="IPR013766">
    <property type="entry name" value="Thioredoxin_domain"/>
</dbReference>
<dbReference type="PROSITE" id="PS51257">
    <property type="entry name" value="PROKAR_LIPOPROTEIN"/>
    <property type="match status" value="1"/>
</dbReference>
<dbReference type="PANTHER" id="PTHR42852:SF17">
    <property type="entry name" value="THIOREDOXIN-LIKE PROTEIN HI_1115"/>
    <property type="match status" value="1"/>
</dbReference>
<feature type="chain" id="PRO_5002052912" evidence="1">
    <location>
        <begin position="20"/>
        <end position="179"/>
    </location>
</feature>
<evidence type="ECO:0000259" key="2">
    <source>
        <dbReference type="PROSITE" id="PS51352"/>
    </source>
</evidence>
<gene>
    <name evidence="3" type="ORF">CINS_1173</name>
</gene>
<dbReference type="GeneID" id="74431959"/>
<dbReference type="CDD" id="cd02966">
    <property type="entry name" value="TlpA_like_family"/>
    <property type="match status" value="1"/>
</dbReference>
<dbReference type="STRING" id="1031564.CINS_1173"/>
<protein>
    <submittedName>
        <fullName evidence="3">Protein disulfide reductase, TlpA family</fullName>
    </submittedName>
</protein>
<dbReference type="PROSITE" id="PS51352">
    <property type="entry name" value="THIOREDOXIN_2"/>
    <property type="match status" value="1"/>
</dbReference>
<dbReference type="Gene3D" id="3.40.30.10">
    <property type="entry name" value="Glutaredoxin"/>
    <property type="match status" value="1"/>
</dbReference>
<sequence length="179" mass="20771">MKINFFLVIFILVFFSACSSEKEDTQEMNGASLTQSENVHFTLKFLDDKKLFVNYQDQKFDFDDNSKAKLFVFFTSWCIPCKAEIAHLNNLHRKYKDGLDIIVLFLEENKDKEILEFIQENKITFQAGSGENSLIFSKILNIGSIPTMVLFDTKGQKIKEYLGLIPEEMLDIDIQKVIM</sequence>
<dbReference type="SUPFAM" id="SSF52833">
    <property type="entry name" value="Thioredoxin-like"/>
    <property type="match status" value="1"/>
</dbReference>
<dbReference type="PANTHER" id="PTHR42852">
    <property type="entry name" value="THIOL:DISULFIDE INTERCHANGE PROTEIN DSBE"/>
    <property type="match status" value="1"/>
</dbReference>
<feature type="domain" description="Thioredoxin" evidence="2">
    <location>
        <begin position="32"/>
        <end position="179"/>
    </location>
</feature>
<evidence type="ECO:0000256" key="1">
    <source>
        <dbReference type="SAM" id="SignalP"/>
    </source>
</evidence>
<dbReference type="Proteomes" id="UP000031163">
    <property type="component" value="Chromosome"/>
</dbReference>
<dbReference type="AlphaFoldDB" id="A0A0A8H1W7"/>
<dbReference type="InterPro" id="IPR012336">
    <property type="entry name" value="Thioredoxin-like_fold"/>
</dbReference>
<dbReference type="HOGENOM" id="CLU_042529_11_4_7"/>